<proteinExistence type="predicted"/>
<dbReference type="PANTHER" id="PTHR38011">
    <property type="entry name" value="DIHYDROFOLATE REDUCTASE FAMILY PROTEIN (AFU_ORTHOLOGUE AFUA_8G06820)"/>
    <property type="match status" value="1"/>
</dbReference>
<organism evidence="2 3">
    <name type="scientific">Rhodococcus opacus</name>
    <name type="common">Nocardia opaca</name>
    <dbReference type="NCBI Taxonomy" id="37919"/>
    <lineage>
        <taxon>Bacteria</taxon>
        <taxon>Bacillati</taxon>
        <taxon>Actinomycetota</taxon>
        <taxon>Actinomycetes</taxon>
        <taxon>Mycobacteriales</taxon>
        <taxon>Nocardiaceae</taxon>
        <taxon>Rhodococcus</taxon>
    </lineage>
</organism>
<dbReference type="EMBL" id="CP009111">
    <property type="protein sequence ID" value="ANS24824.1"/>
    <property type="molecule type" value="Genomic_DNA"/>
</dbReference>
<dbReference type="InterPro" id="IPR050765">
    <property type="entry name" value="Riboflavin_Biosynth_HTPR"/>
</dbReference>
<name>A0A1B1JWV0_RHOOP</name>
<sequence length="190" mass="20863">MRDLTYFVGITIDGFIAGPDGDIGFFPMHDDILGFMAQEYPETIPTHLREQFGVDGANKQFDTVIQGRATYEPALAVGITSPYAHLRQYVASRTLTESPDPAVEIVADPLEEVRKLKAEDSALGVWVAGGGELAGTLLPEIDELVVKHYPVVAGRGTRMFGGDFRPTHFDVVHREAYPSGAAVSRFRRRV</sequence>
<dbReference type="Pfam" id="PF01872">
    <property type="entry name" value="RibD_C"/>
    <property type="match status" value="1"/>
</dbReference>
<dbReference type="GO" id="GO:0008703">
    <property type="term" value="F:5-amino-6-(5-phosphoribosylamino)uracil reductase activity"/>
    <property type="evidence" value="ECO:0007669"/>
    <property type="project" value="InterPro"/>
</dbReference>
<feature type="domain" description="Bacterial bifunctional deaminase-reductase C-terminal" evidence="1">
    <location>
        <begin position="4"/>
        <end position="181"/>
    </location>
</feature>
<dbReference type="AlphaFoldDB" id="A0A1B1JWV0"/>
<reference evidence="2 3" key="1">
    <citation type="submission" date="2014-07" db="EMBL/GenBank/DDBJ databases">
        <authorList>
            <person name="Zhang J.E."/>
            <person name="Yang H."/>
            <person name="Guo J."/>
            <person name="Deng Z."/>
            <person name="Luo H."/>
            <person name="Luo M."/>
            <person name="Zhao B."/>
        </authorList>
    </citation>
    <scope>NUCLEOTIDE SEQUENCE [LARGE SCALE GENOMIC DNA]</scope>
    <source>
        <strain evidence="2 3">1CP</strain>
    </source>
</reference>
<dbReference type="Proteomes" id="UP000186108">
    <property type="component" value="Chromosome"/>
</dbReference>
<evidence type="ECO:0000313" key="3">
    <source>
        <dbReference type="Proteomes" id="UP000186108"/>
    </source>
</evidence>
<dbReference type="Gene3D" id="3.40.430.10">
    <property type="entry name" value="Dihydrofolate Reductase, subunit A"/>
    <property type="match status" value="1"/>
</dbReference>
<dbReference type="SUPFAM" id="SSF53597">
    <property type="entry name" value="Dihydrofolate reductase-like"/>
    <property type="match status" value="1"/>
</dbReference>
<dbReference type="PATRIC" id="fig|37919.13.peg.64"/>
<dbReference type="RefSeq" id="WP_065488380.1">
    <property type="nucleotide sequence ID" value="NZ_CP009111.1"/>
</dbReference>
<dbReference type="GO" id="GO:0009231">
    <property type="term" value="P:riboflavin biosynthetic process"/>
    <property type="evidence" value="ECO:0007669"/>
    <property type="project" value="InterPro"/>
</dbReference>
<dbReference type="PANTHER" id="PTHR38011:SF11">
    <property type="entry name" value="2,5-DIAMINO-6-RIBOSYLAMINO-4(3H)-PYRIMIDINONE 5'-PHOSPHATE REDUCTASE"/>
    <property type="match status" value="1"/>
</dbReference>
<protein>
    <submittedName>
        <fullName evidence="2">RibD domain-containing protein</fullName>
    </submittedName>
</protein>
<evidence type="ECO:0000259" key="1">
    <source>
        <dbReference type="Pfam" id="PF01872"/>
    </source>
</evidence>
<dbReference type="InterPro" id="IPR002734">
    <property type="entry name" value="RibDG_C"/>
</dbReference>
<evidence type="ECO:0000313" key="2">
    <source>
        <dbReference type="EMBL" id="ANS24824.1"/>
    </source>
</evidence>
<gene>
    <name evidence="2" type="ORF">R1CP_00320</name>
</gene>
<accession>A0A1B1JWV0</accession>
<dbReference type="InterPro" id="IPR024072">
    <property type="entry name" value="DHFR-like_dom_sf"/>
</dbReference>